<dbReference type="PANTHER" id="PTHR14269:SF60">
    <property type="entry name" value="CARDIOLIPIN SYNTHASE (CMP-FORMING)"/>
    <property type="match status" value="1"/>
</dbReference>
<keyword evidence="4 11" id="KW-0812">Transmembrane</keyword>
<feature type="transmembrane region" description="Helical" evidence="11">
    <location>
        <begin position="121"/>
        <end position="144"/>
    </location>
</feature>
<evidence type="ECO:0000256" key="9">
    <source>
        <dbReference type="ARBA" id="ARBA00023264"/>
    </source>
</evidence>
<keyword evidence="9" id="KW-1208">Phospholipid metabolism</keyword>
<feature type="transmembrane region" description="Helical" evidence="11">
    <location>
        <begin position="223"/>
        <end position="244"/>
    </location>
</feature>
<dbReference type="EMBL" id="JBEVYD010000005">
    <property type="protein sequence ID" value="KAL3232893.1"/>
    <property type="molecule type" value="Genomic_DNA"/>
</dbReference>
<evidence type="ECO:0000256" key="2">
    <source>
        <dbReference type="ARBA" id="ARBA00022516"/>
    </source>
</evidence>
<evidence type="ECO:0000256" key="1">
    <source>
        <dbReference type="ARBA" id="ARBA00004141"/>
    </source>
</evidence>
<keyword evidence="5 11" id="KW-1133">Transmembrane helix</keyword>
<evidence type="ECO:0000256" key="3">
    <source>
        <dbReference type="ARBA" id="ARBA00022679"/>
    </source>
</evidence>
<keyword evidence="13" id="KW-1185">Reference proteome</keyword>
<comment type="similarity">
    <text evidence="10">Belongs to the CDP-alcohol phosphatidyltransferase class-I family.</text>
</comment>
<dbReference type="Proteomes" id="UP001623330">
    <property type="component" value="Unassembled WGS sequence"/>
</dbReference>
<evidence type="ECO:0000313" key="12">
    <source>
        <dbReference type="EMBL" id="KAL3232893.1"/>
    </source>
</evidence>
<gene>
    <name evidence="12" type="ORF">RNJ44_04809</name>
</gene>
<organism evidence="12 13">
    <name type="scientific">Nakaseomyces bracarensis</name>
    <dbReference type="NCBI Taxonomy" id="273131"/>
    <lineage>
        <taxon>Eukaryota</taxon>
        <taxon>Fungi</taxon>
        <taxon>Dikarya</taxon>
        <taxon>Ascomycota</taxon>
        <taxon>Saccharomycotina</taxon>
        <taxon>Saccharomycetes</taxon>
        <taxon>Saccharomycetales</taxon>
        <taxon>Saccharomycetaceae</taxon>
        <taxon>Nakaseomyces</taxon>
    </lineage>
</organism>
<proteinExistence type="inferred from homology"/>
<dbReference type="InterPro" id="IPR050324">
    <property type="entry name" value="CDP-alcohol_PTase-I"/>
</dbReference>
<dbReference type="InterPro" id="IPR048254">
    <property type="entry name" value="CDP_ALCOHOL_P_TRANSF_CS"/>
</dbReference>
<keyword evidence="8" id="KW-0594">Phospholipid biosynthesis</keyword>
<evidence type="ECO:0000256" key="11">
    <source>
        <dbReference type="SAM" id="Phobius"/>
    </source>
</evidence>
<evidence type="ECO:0000256" key="4">
    <source>
        <dbReference type="ARBA" id="ARBA00022692"/>
    </source>
</evidence>
<evidence type="ECO:0000256" key="7">
    <source>
        <dbReference type="ARBA" id="ARBA00023136"/>
    </source>
</evidence>
<comment type="subcellular location">
    <subcellularLocation>
        <location evidence="1">Membrane</location>
        <topology evidence="1">Multi-pass membrane protein</topology>
    </subcellularLocation>
</comment>
<protein>
    <recommendedName>
        <fullName evidence="14">Cardiolipin synthase</fullName>
    </recommendedName>
</protein>
<evidence type="ECO:0000313" key="13">
    <source>
        <dbReference type="Proteomes" id="UP001623330"/>
    </source>
</evidence>
<evidence type="ECO:0000256" key="8">
    <source>
        <dbReference type="ARBA" id="ARBA00023209"/>
    </source>
</evidence>
<evidence type="ECO:0008006" key="14">
    <source>
        <dbReference type="Google" id="ProtNLM"/>
    </source>
</evidence>
<dbReference type="PANTHER" id="PTHR14269">
    <property type="entry name" value="CDP-DIACYLGLYCEROL--GLYCEROL-3-PHOSPHATE 3-PHOSPHATIDYLTRANSFERASE-RELATED"/>
    <property type="match status" value="1"/>
</dbReference>
<sequence>MFLPLRVRVRFPYSGLRTASYHGVRHQSKLVKPLGVLTVPNVITISRIATTPVIGYCLLHNQLVPALSLFAYSSVTDFLDGYIARKYNMKSDAGTILDPMADKLLMIVTTAALAFPPGPQIIPMSIATLILGRDVIMGFSALYIRYSSLKQKYGKVSWESYWNFFKFPSAVVKPLTISKWNTFLQMIYLGLGVMMLILDSDMIDVDEKKKEDNKDKIADFKTGFTWLGYIVGATTVLSGTSYVFSKSAVTYLKKF</sequence>
<dbReference type="Pfam" id="PF01066">
    <property type="entry name" value="CDP-OH_P_transf"/>
    <property type="match status" value="1"/>
</dbReference>
<keyword evidence="3 10" id="KW-0808">Transferase</keyword>
<dbReference type="InterPro" id="IPR000462">
    <property type="entry name" value="CDP-OH_P_trans"/>
</dbReference>
<dbReference type="PROSITE" id="PS00379">
    <property type="entry name" value="CDP_ALCOHOL_P_TRANSF"/>
    <property type="match status" value="1"/>
</dbReference>
<accession>A0ABR4NW34</accession>
<dbReference type="InterPro" id="IPR043130">
    <property type="entry name" value="CDP-OH_PTrfase_TM_dom"/>
</dbReference>
<comment type="caution">
    <text evidence="12">The sequence shown here is derived from an EMBL/GenBank/DDBJ whole genome shotgun (WGS) entry which is preliminary data.</text>
</comment>
<feature type="transmembrane region" description="Helical" evidence="11">
    <location>
        <begin position="183"/>
        <end position="203"/>
    </location>
</feature>
<dbReference type="Gene3D" id="1.20.120.1760">
    <property type="match status" value="1"/>
</dbReference>
<evidence type="ECO:0000256" key="5">
    <source>
        <dbReference type="ARBA" id="ARBA00022989"/>
    </source>
</evidence>
<keyword evidence="6" id="KW-0443">Lipid metabolism</keyword>
<reference evidence="12 13" key="1">
    <citation type="submission" date="2024-05" db="EMBL/GenBank/DDBJ databases">
        <title>Long read based assembly of the Candida bracarensis genome reveals expanded adhesin content.</title>
        <authorList>
            <person name="Marcet-Houben M."/>
            <person name="Ksiezopolska E."/>
            <person name="Gabaldon T."/>
        </authorList>
    </citation>
    <scope>NUCLEOTIDE SEQUENCE [LARGE SCALE GENOMIC DNA]</scope>
    <source>
        <strain evidence="12 13">CBM6</strain>
    </source>
</reference>
<evidence type="ECO:0000256" key="10">
    <source>
        <dbReference type="RuleBase" id="RU003750"/>
    </source>
</evidence>
<keyword evidence="2" id="KW-0444">Lipid biosynthesis</keyword>
<evidence type="ECO:0000256" key="6">
    <source>
        <dbReference type="ARBA" id="ARBA00023098"/>
    </source>
</evidence>
<keyword evidence="7 11" id="KW-0472">Membrane</keyword>
<name>A0ABR4NW34_9SACH</name>